<evidence type="ECO:0000313" key="1">
    <source>
        <dbReference type="EMBL" id="GAI85725.1"/>
    </source>
</evidence>
<feature type="non-terminal residue" evidence="1">
    <location>
        <position position="31"/>
    </location>
</feature>
<sequence>MLVNFLVWSYHPAQIDTMSNIYVRSVGLPSN</sequence>
<protein>
    <submittedName>
        <fullName evidence="1">Uncharacterized protein</fullName>
    </submittedName>
</protein>
<dbReference type="AlphaFoldDB" id="X1TDP9"/>
<dbReference type="EMBL" id="BARW01011278">
    <property type="protein sequence ID" value="GAI85725.1"/>
    <property type="molecule type" value="Genomic_DNA"/>
</dbReference>
<name>X1TDP9_9ZZZZ</name>
<reference evidence="1" key="1">
    <citation type="journal article" date="2014" name="Front. Microbiol.">
        <title>High frequency of phylogenetically diverse reductive dehalogenase-homologous genes in deep subseafloor sedimentary metagenomes.</title>
        <authorList>
            <person name="Kawai M."/>
            <person name="Futagami T."/>
            <person name="Toyoda A."/>
            <person name="Takaki Y."/>
            <person name="Nishi S."/>
            <person name="Hori S."/>
            <person name="Arai W."/>
            <person name="Tsubouchi T."/>
            <person name="Morono Y."/>
            <person name="Uchiyama I."/>
            <person name="Ito T."/>
            <person name="Fujiyama A."/>
            <person name="Inagaki F."/>
            <person name="Takami H."/>
        </authorList>
    </citation>
    <scope>NUCLEOTIDE SEQUENCE</scope>
    <source>
        <strain evidence="1">Expedition CK06-06</strain>
    </source>
</reference>
<accession>X1TDP9</accession>
<proteinExistence type="predicted"/>
<gene>
    <name evidence="1" type="ORF">S12H4_21813</name>
</gene>
<comment type="caution">
    <text evidence="1">The sequence shown here is derived from an EMBL/GenBank/DDBJ whole genome shotgun (WGS) entry which is preliminary data.</text>
</comment>
<organism evidence="1">
    <name type="scientific">marine sediment metagenome</name>
    <dbReference type="NCBI Taxonomy" id="412755"/>
    <lineage>
        <taxon>unclassified sequences</taxon>
        <taxon>metagenomes</taxon>
        <taxon>ecological metagenomes</taxon>
    </lineage>
</organism>